<name>A0AAV5SEI4_9BILA</name>
<dbReference type="SUPFAM" id="SSF48619">
    <property type="entry name" value="Phospholipase A2, PLA2"/>
    <property type="match status" value="1"/>
</dbReference>
<dbReference type="InterPro" id="IPR053322">
    <property type="entry name" value="PLA2-like"/>
</dbReference>
<evidence type="ECO:0000313" key="2">
    <source>
        <dbReference type="EMBL" id="GMS80987.1"/>
    </source>
</evidence>
<feature type="signal peptide" evidence="1">
    <location>
        <begin position="1"/>
        <end position="29"/>
    </location>
</feature>
<feature type="chain" id="PRO_5043809024" description="Domain of unknown function DB domain-containing protein" evidence="1">
    <location>
        <begin position="30"/>
        <end position="182"/>
    </location>
</feature>
<gene>
    <name evidence="2" type="ORF">PENTCL1PPCAC_3162</name>
</gene>
<dbReference type="GO" id="GO:0050482">
    <property type="term" value="P:arachidonate secretion"/>
    <property type="evidence" value="ECO:0007669"/>
    <property type="project" value="InterPro"/>
</dbReference>
<dbReference type="Proteomes" id="UP001432027">
    <property type="component" value="Unassembled WGS sequence"/>
</dbReference>
<evidence type="ECO:0000313" key="3">
    <source>
        <dbReference type="Proteomes" id="UP001432027"/>
    </source>
</evidence>
<reference evidence="2" key="1">
    <citation type="submission" date="2023-10" db="EMBL/GenBank/DDBJ databases">
        <title>Genome assembly of Pristionchus species.</title>
        <authorList>
            <person name="Yoshida K."/>
            <person name="Sommer R.J."/>
        </authorList>
    </citation>
    <scope>NUCLEOTIDE SEQUENCE</scope>
    <source>
        <strain evidence="2">RS0144</strain>
    </source>
</reference>
<keyword evidence="3" id="KW-1185">Reference proteome</keyword>
<feature type="non-terminal residue" evidence="2">
    <location>
        <position position="1"/>
    </location>
</feature>
<proteinExistence type="predicted"/>
<dbReference type="GO" id="GO:0004623">
    <property type="term" value="F:phospholipase A2 activity"/>
    <property type="evidence" value="ECO:0007669"/>
    <property type="project" value="InterPro"/>
</dbReference>
<dbReference type="InterPro" id="IPR036444">
    <property type="entry name" value="PLipase_A2_dom_sf"/>
</dbReference>
<accession>A0AAV5SEI4</accession>
<dbReference type="EMBL" id="BTSX01000001">
    <property type="protein sequence ID" value="GMS80987.1"/>
    <property type="molecule type" value="Genomic_DNA"/>
</dbReference>
<keyword evidence="1" id="KW-0732">Signal</keyword>
<organism evidence="2 3">
    <name type="scientific">Pristionchus entomophagus</name>
    <dbReference type="NCBI Taxonomy" id="358040"/>
    <lineage>
        <taxon>Eukaryota</taxon>
        <taxon>Metazoa</taxon>
        <taxon>Ecdysozoa</taxon>
        <taxon>Nematoda</taxon>
        <taxon>Chromadorea</taxon>
        <taxon>Rhabditida</taxon>
        <taxon>Rhabditina</taxon>
        <taxon>Diplogasteromorpha</taxon>
        <taxon>Diplogasteroidea</taxon>
        <taxon>Neodiplogasteridae</taxon>
        <taxon>Pristionchus</taxon>
    </lineage>
</organism>
<comment type="caution">
    <text evidence="2">The sequence shown here is derived from an EMBL/GenBank/DDBJ whole genome shotgun (WGS) entry which is preliminary data.</text>
</comment>
<protein>
    <recommendedName>
        <fullName evidence="4">Domain of unknown function DB domain-containing protein</fullName>
    </recommendedName>
</protein>
<sequence>SFQVLCLLFLSQMSDLLSLLFFLPLSVVSIPFDDYQCGTSKLSRMTSWVLTANCEQEQMNRCCIGHDACYDSCKLPQSQCDQLFCNCLFAVPSTPICRNLIESLHCTSVQLLGDNYICSDQAEPLFPLKKTTTLPPAVTPRITSTINAFSNDYPTQYHEFYQYYQIIPPPIRPSFIGYSRNR</sequence>
<dbReference type="AlphaFoldDB" id="A0AAV5SEI4"/>
<evidence type="ECO:0008006" key="4">
    <source>
        <dbReference type="Google" id="ProtNLM"/>
    </source>
</evidence>
<dbReference type="GO" id="GO:0006644">
    <property type="term" value="P:phospholipid metabolic process"/>
    <property type="evidence" value="ECO:0007669"/>
    <property type="project" value="InterPro"/>
</dbReference>
<dbReference type="PANTHER" id="PTHR34228">
    <property type="entry name" value="PROTEIN CBG09474-RELATED"/>
    <property type="match status" value="1"/>
</dbReference>
<evidence type="ECO:0000256" key="1">
    <source>
        <dbReference type="SAM" id="SignalP"/>
    </source>
</evidence>